<feature type="domain" description="DUF218" evidence="1">
    <location>
        <begin position="58"/>
        <end position="191"/>
    </location>
</feature>
<dbReference type="GO" id="GO:0043164">
    <property type="term" value="P:Gram-negative-bacterium-type cell wall biogenesis"/>
    <property type="evidence" value="ECO:0007669"/>
    <property type="project" value="TreeGrafter"/>
</dbReference>
<proteinExistence type="predicted"/>
<dbReference type="GO" id="GO:0000270">
    <property type="term" value="P:peptidoglycan metabolic process"/>
    <property type="evidence" value="ECO:0007669"/>
    <property type="project" value="TreeGrafter"/>
</dbReference>
<dbReference type="AlphaFoldDB" id="A0A6N9TQG4"/>
<dbReference type="Gene3D" id="3.40.50.620">
    <property type="entry name" value="HUPs"/>
    <property type="match status" value="1"/>
</dbReference>
<dbReference type="InterPro" id="IPR014729">
    <property type="entry name" value="Rossmann-like_a/b/a_fold"/>
</dbReference>
<dbReference type="PANTHER" id="PTHR30336">
    <property type="entry name" value="INNER MEMBRANE PROTEIN, PROBABLE PERMEASE"/>
    <property type="match status" value="1"/>
</dbReference>
<evidence type="ECO:0000313" key="2">
    <source>
        <dbReference type="EMBL" id="NDY42690.1"/>
    </source>
</evidence>
<dbReference type="EMBL" id="JAAGRR010000076">
    <property type="protein sequence ID" value="NDY42690.1"/>
    <property type="molecule type" value="Genomic_DNA"/>
</dbReference>
<dbReference type="PANTHER" id="PTHR30336:SF4">
    <property type="entry name" value="ENVELOPE BIOGENESIS FACTOR ELYC"/>
    <property type="match status" value="1"/>
</dbReference>
<dbReference type="CDD" id="cd06259">
    <property type="entry name" value="YdcF-like"/>
    <property type="match status" value="1"/>
</dbReference>
<organism evidence="2 3">
    <name type="scientific">Dissulfurirhabdus thermomarina</name>
    <dbReference type="NCBI Taxonomy" id="1765737"/>
    <lineage>
        <taxon>Bacteria</taxon>
        <taxon>Deltaproteobacteria</taxon>
        <taxon>Dissulfurirhabdaceae</taxon>
        <taxon>Dissulfurirhabdus</taxon>
    </lineage>
</organism>
<accession>A0A6N9TQG4</accession>
<reference evidence="2 3" key="1">
    <citation type="submission" date="2020-02" db="EMBL/GenBank/DDBJ databases">
        <title>Comparative genomics of sulfur disproportionating microorganisms.</title>
        <authorList>
            <person name="Ward L.M."/>
            <person name="Bertran E."/>
            <person name="Johnston D.T."/>
        </authorList>
    </citation>
    <scope>NUCLEOTIDE SEQUENCE [LARGE SCALE GENOMIC DNA]</scope>
    <source>
        <strain evidence="2 3">DSM 100025</strain>
    </source>
</reference>
<dbReference type="InterPro" id="IPR051599">
    <property type="entry name" value="Cell_Envelope_Assoc"/>
</dbReference>
<comment type="caution">
    <text evidence="2">The sequence shown here is derived from an EMBL/GenBank/DDBJ whole genome shotgun (WGS) entry which is preliminary data.</text>
</comment>
<name>A0A6N9TQG4_DISTH</name>
<dbReference type="GO" id="GO:0005886">
    <property type="term" value="C:plasma membrane"/>
    <property type="evidence" value="ECO:0007669"/>
    <property type="project" value="TreeGrafter"/>
</dbReference>
<evidence type="ECO:0000259" key="1">
    <source>
        <dbReference type="Pfam" id="PF02698"/>
    </source>
</evidence>
<dbReference type="RefSeq" id="WP_163298825.1">
    <property type="nucleotide sequence ID" value="NZ_JAAGRR010000076.1"/>
</dbReference>
<sequence>MRIGDRLRMAGFDGLSMLALSTLVILATGGLSFLAALAAVVRTAATAPADVAGGSLFLVLGQRLRNGRVTPDYARRLRRAAVLLARRPGARALVLGGRLPGAAISEASAGARFLEALGVAPGRILREDGSRHTLENLQAARGLLAGAGPGEAVLVTNRYHLARSLALASGLGLELAPCAAEDRFRHRPGTWLQCLKEAYYLHWYRVGRAWSLRTGNRRMIRRIS</sequence>
<dbReference type="Pfam" id="PF02698">
    <property type="entry name" value="DUF218"/>
    <property type="match status" value="1"/>
</dbReference>
<protein>
    <submittedName>
        <fullName evidence="2">YdcF family protein</fullName>
    </submittedName>
</protein>
<dbReference type="InterPro" id="IPR003848">
    <property type="entry name" value="DUF218"/>
</dbReference>
<evidence type="ECO:0000313" key="3">
    <source>
        <dbReference type="Proteomes" id="UP000469346"/>
    </source>
</evidence>
<gene>
    <name evidence="2" type="ORF">G3N55_07535</name>
</gene>
<keyword evidence="3" id="KW-1185">Reference proteome</keyword>
<dbReference type="Proteomes" id="UP000469346">
    <property type="component" value="Unassembled WGS sequence"/>
</dbReference>